<evidence type="ECO:0000256" key="2">
    <source>
        <dbReference type="RuleBase" id="RU003476"/>
    </source>
</evidence>
<dbReference type="PRINTS" id="PR00502">
    <property type="entry name" value="NUDIXFAMILY"/>
</dbReference>
<comment type="similarity">
    <text evidence="2">Belongs to the Nudix hydrolase family.</text>
</comment>
<dbReference type="InterPro" id="IPR000086">
    <property type="entry name" value="NUDIX_hydrolase_dom"/>
</dbReference>
<evidence type="ECO:0000259" key="4">
    <source>
        <dbReference type="PROSITE" id="PS51462"/>
    </source>
</evidence>
<dbReference type="Proteomes" id="UP000317155">
    <property type="component" value="Unassembled WGS sequence"/>
</dbReference>
<evidence type="ECO:0000313" key="6">
    <source>
        <dbReference type="Proteomes" id="UP000317155"/>
    </source>
</evidence>
<reference evidence="5 6" key="1">
    <citation type="submission" date="2019-07" db="EMBL/GenBank/DDBJ databases">
        <title>Insights of Desulfuromonas acetexigens electromicrobiology.</title>
        <authorList>
            <person name="Katuri K."/>
            <person name="Sapireddy V."/>
            <person name="Shaw D.R."/>
            <person name="Saikaly P."/>
        </authorList>
    </citation>
    <scope>NUCLEOTIDE SEQUENCE [LARGE SCALE GENOMIC DNA]</scope>
    <source>
        <strain evidence="5 6">2873</strain>
    </source>
</reference>
<dbReference type="InterPro" id="IPR020084">
    <property type="entry name" value="NUDIX_hydrolase_CS"/>
</dbReference>
<dbReference type="Pfam" id="PF00293">
    <property type="entry name" value="NUDIX"/>
    <property type="match status" value="1"/>
</dbReference>
<feature type="domain" description="Nudix hydrolase" evidence="4">
    <location>
        <begin position="8"/>
        <end position="136"/>
    </location>
</feature>
<dbReference type="Gene3D" id="3.90.79.10">
    <property type="entry name" value="Nucleoside Triphosphate Pyrophosphohydrolase"/>
    <property type="match status" value="1"/>
</dbReference>
<keyword evidence="6" id="KW-1185">Reference proteome</keyword>
<sequence>MEFAKQPRIKTSVVACVIDEQDRVLLTRRCIQPFCSLWVMPGGKIDHGEAILAALHREVMEEVGITVRAEGLIDVYEHVGVGEKNDHFIILYYRASPLCLDLKPNGDECTEAIWVGKTELPRYPMPPGTRYILGKLFPELGWHETAPPERHPDEELLDENLPQVRPAEEG</sequence>
<evidence type="ECO:0000256" key="1">
    <source>
        <dbReference type="ARBA" id="ARBA00022801"/>
    </source>
</evidence>
<keyword evidence="1 2" id="KW-0378">Hydrolase</keyword>
<dbReference type="InterPro" id="IPR020476">
    <property type="entry name" value="Nudix_hydrolase"/>
</dbReference>
<comment type="caution">
    <text evidence="5">The sequence shown here is derived from an EMBL/GenBank/DDBJ whole genome shotgun (WGS) entry which is preliminary data.</text>
</comment>
<dbReference type="EMBL" id="VJVV01000014">
    <property type="protein sequence ID" value="TRO78849.1"/>
    <property type="molecule type" value="Genomic_DNA"/>
</dbReference>
<accession>A0A550J6J0</accession>
<dbReference type="OrthoDB" id="9761969at2"/>
<name>A0A550J6J0_9BACT</name>
<dbReference type="PANTHER" id="PTHR43736">
    <property type="entry name" value="ADP-RIBOSE PYROPHOSPHATASE"/>
    <property type="match status" value="1"/>
</dbReference>
<gene>
    <name evidence="5" type="ORF">FL622_15260</name>
</gene>
<dbReference type="PROSITE" id="PS00893">
    <property type="entry name" value="NUDIX_BOX"/>
    <property type="match status" value="1"/>
</dbReference>
<dbReference type="PROSITE" id="PS51462">
    <property type="entry name" value="NUDIX"/>
    <property type="match status" value="1"/>
</dbReference>
<dbReference type="PANTHER" id="PTHR43736:SF1">
    <property type="entry name" value="DIHYDRONEOPTERIN TRIPHOSPHATE DIPHOSPHATASE"/>
    <property type="match status" value="1"/>
</dbReference>
<dbReference type="SUPFAM" id="SSF55811">
    <property type="entry name" value="Nudix"/>
    <property type="match status" value="1"/>
</dbReference>
<proteinExistence type="inferred from homology"/>
<dbReference type="InterPro" id="IPR015797">
    <property type="entry name" value="NUDIX_hydrolase-like_dom_sf"/>
</dbReference>
<dbReference type="AlphaFoldDB" id="A0A550J6J0"/>
<dbReference type="GO" id="GO:0016787">
    <property type="term" value="F:hydrolase activity"/>
    <property type="evidence" value="ECO:0007669"/>
    <property type="project" value="UniProtKB-KW"/>
</dbReference>
<protein>
    <submittedName>
        <fullName evidence="5">NUDIX hydrolase</fullName>
    </submittedName>
</protein>
<evidence type="ECO:0000256" key="3">
    <source>
        <dbReference type="SAM" id="MobiDB-lite"/>
    </source>
</evidence>
<evidence type="ECO:0000313" key="5">
    <source>
        <dbReference type="EMBL" id="TRO78849.1"/>
    </source>
</evidence>
<organism evidence="5 6">
    <name type="scientific">Trichloromonas acetexigens</name>
    <dbReference type="NCBI Taxonomy" id="38815"/>
    <lineage>
        <taxon>Bacteria</taxon>
        <taxon>Pseudomonadati</taxon>
        <taxon>Thermodesulfobacteriota</taxon>
        <taxon>Desulfuromonadia</taxon>
        <taxon>Desulfuromonadales</taxon>
        <taxon>Trichloromonadaceae</taxon>
        <taxon>Trichloromonas</taxon>
    </lineage>
</organism>
<feature type="region of interest" description="Disordered" evidence="3">
    <location>
        <begin position="144"/>
        <end position="170"/>
    </location>
</feature>